<evidence type="ECO:0000256" key="2">
    <source>
        <dbReference type="ARBA" id="ARBA00022908"/>
    </source>
</evidence>
<dbReference type="InterPro" id="IPR010998">
    <property type="entry name" value="Integrase_recombinase_N"/>
</dbReference>
<reference evidence="6 7" key="1">
    <citation type="submission" date="2024-01" db="EMBL/GenBank/DDBJ databases">
        <title>Unpublished Manusciprt.</title>
        <authorList>
            <person name="Duman M."/>
            <person name="Valdes E.G."/>
            <person name="Ajmi N."/>
            <person name="Altun S."/>
            <person name="Saticioglu I.B."/>
        </authorList>
    </citation>
    <scope>NUCLEOTIDE SEQUENCE [LARGE SCALE GENOMIC DNA]</scope>
    <source>
        <strain evidence="6 7">139P</strain>
    </source>
</reference>
<dbReference type="InterPro" id="IPR002104">
    <property type="entry name" value="Integrase_catalytic"/>
</dbReference>
<accession>A0ABU7GWC7</accession>
<dbReference type="CDD" id="cd00801">
    <property type="entry name" value="INT_P4_C"/>
    <property type="match status" value="1"/>
</dbReference>
<keyword evidence="3" id="KW-0238">DNA-binding</keyword>
<evidence type="ECO:0000256" key="3">
    <source>
        <dbReference type="ARBA" id="ARBA00023125"/>
    </source>
</evidence>
<keyword evidence="7" id="KW-1185">Reference proteome</keyword>
<keyword evidence="4" id="KW-0233">DNA recombination</keyword>
<evidence type="ECO:0000256" key="1">
    <source>
        <dbReference type="ARBA" id="ARBA00008857"/>
    </source>
</evidence>
<feature type="domain" description="Tyr recombinase" evidence="5">
    <location>
        <begin position="205"/>
        <end position="387"/>
    </location>
</feature>
<evidence type="ECO:0000256" key="4">
    <source>
        <dbReference type="ARBA" id="ARBA00023172"/>
    </source>
</evidence>
<dbReference type="RefSeq" id="WP_330126540.1">
    <property type="nucleotide sequence ID" value="NZ_JAZDQQ010000032.1"/>
</dbReference>
<protein>
    <submittedName>
        <fullName evidence="6">Site-specific integrase</fullName>
    </submittedName>
</protein>
<dbReference type="EMBL" id="JAZDQQ010000032">
    <property type="protein sequence ID" value="MEE1883363.1"/>
    <property type="molecule type" value="Genomic_DNA"/>
</dbReference>
<evidence type="ECO:0000313" key="6">
    <source>
        <dbReference type="EMBL" id="MEE1883363.1"/>
    </source>
</evidence>
<evidence type="ECO:0000259" key="5">
    <source>
        <dbReference type="PROSITE" id="PS51898"/>
    </source>
</evidence>
<sequence length="424" mass="48024">MPKRTLNLSLSEAAIKKHAADQNVYQLNDPRHPVRFRYRKDRTRGSWYVLRFAGGKVRWRKVASWPDVPVKAFLEHLPDVHARLMVDPQAAVIISGCTCVAQVLDWYYDRLLTDTTLTKGRRASVLSMIRVHLKPKLGDLQLSELGAVTLDKRLVWPMLEQYKPAYVRSALGVLKLAFALAVELMPLATNPVEHAVFSKSTNVKIRPKGARLRHVHVVDLLAAWRERFASAPLDATLAMMMLGHGTRISETRLAKWKNVSLDAGEWFIPAADTKSKRDHVVPLTAQDVAFLTRYRNAQLAQGYAGAYLFPSLTQPGRPLSRTHAFEVFERLGAGEWSSHDLRKLARECWAKLKVDSLVVKLLLNHSLTELEATYFQSRGEEIKRDALELWHGWLDSQGFDLLQGETVMRSPARRVSVDPAGWLS</sequence>
<dbReference type="Gene3D" id="1.10.150.130">
    <property type="match status" value="1"/>
</dbReference>
<comment type="similarity">
    <text evidence="1">Belongs to the 'phage' integrase family.</text>
</comment>
<organism evidence="6 7">
    <name type="scientific">Pseudomonas soli</name>
    <dbReference type="NCBI Taxonomy" id="1306993"/>
    <lineage>
        <taxon>Bacteria</taxon>
        <taxon>Pseudomonadati</taxon>
        <taxon>Pseudomonadota</taxon>
        <taxon>Gammaproteobacteria</taxon>
        <taxon>Pseudomonadales</taxon>
        <taxon>Pseudomonadaceae</taxon>
        <taxon>Pseudomonas</taxon>
    </lineage>
</organism>
<gene>
    <name evidence="6" type="ORF">V0R55_24675</name>
</gene>
<name>A0ABU7GWC7_9PSED</name>
<comment type="caution">
    <text evidence="6">The sequence shown here is derived from an EMBL/GenBank/DDBJ whole genome shotgun (WGS) entry which is preliminary data.</text>
</comment>
<dbReference type="Proteomes" id="UP001329505">
    <property type="component" value="Unassembled WGS sequence"/>
</dbReference>
<dbReference type="InterPro" id="IPR013762">
    <property type="entry name" value="Integrase-like_cat_sf"/>
</dbReference>
<keyword evidence="2" id="KW-0229">DNA integration</keyword>
<dbReference type="InterPro" id="IPR011010">
    <property type="entry name" value="DNA_brk_join_enz"/>
</dbReference>
<dbReference type="InterPro" id="IPR050808">
    <property type="entry name" value="Phage_Integrase"/>
</dbReference>
<dbReference type="Pfam" id="PF00589">
    <property type="entry name" value="Phage_integrase"/>
    <property type="match status" value="1"/>
</dbReference>
<evidence type="ECO:0000313" key="7">
    <source>
        <dbReference type="Proteomes" id="UP001329505"/>
    </source>
</evidence>
<dbReference type="PANTHER" id="PTHR30629:SF6">
    <property type="entry name" value="PROPHAGE INTEGRASE INTA-RELATED"/>
    <property type="match status" value="1"/>
</dbReference>
<dbReference type="PROSITE" id="PS51898">
    <property type="entry name" value="TYR_RECOMBINASE"/>
    <property type="match status" value="1"/>
</dbReference>
<dbReference type="Gene3D" id="1.10.443.10">
    <property type="entry name" value="Intergrase catalytic core"/>
    <property type="match status" value="1"/>
</dbReference>
<proteinExistence type="inferred from homology"/>
<dbReference type="PANTHER" id="PTHR30629">
    <property type="entry name" value="PROPHAGE INTEGRASE"/>
    <property type="match status" value="1"/>
</dbReference>
<dbReference type="SUPFAM" id="SSF56349">
    <property type="entry name" value="DNA breaking-rejoining enzymes"/>
    <property type="match status" value="1"/>
</dbReference>